<dbReference type="AlphaFoldDB" id="A0A939GFP2"/>
<evidence type="ECO:0000313" key="4">
    <source>
        <dbReference type="Proteomes" id="UP000664034"/>
    </source>
</evidence>
<feature type="signal peptide" evidence="1">
    <location>
        <begin position="1"/>
        <end position="19"/>
    </location>
</feature>
<dbReference type="PROSITE" id="PS51352">
    <property type="entry name" value="THIOREDOXIN_2"/>
    <property type="match status" value="1"/>
</dbReference>
<dbReference type="Pfam" id="PF00578">
    <property type="entry name" value="AhpC-TSA"/>
    <property type="match status" value="1"/>
</dbReference>
<comment type="caution">
    <text evidence="3">The sequence shown here is derived from an EMBL/GenBank/DDBJ whole genome shotgun (WGS) entry which is preliminary data.</text>
</comment>
<name>A0A939GFP2_9BACT</name>
<feature type="domain" description="Thioredoxin" evidence="2">
    <location>
        <begin position="26"/>
        <end position="179"/>
    </location>
</feature>
<reference evidence="3" key="1">
    <citation type="submission" date="2021-03" db="EMBL/GenBank/DDBJ databases">
        <title>Fibrella sp. HMF5335 genome sequencing and assembly.</title>
        <authorList>
            <person name="Kang H."/>
            <person name="Kim H."/>
            <person name="Bae S."/>
            <person name="Joh K."/>
        </authorList>
    </citation>
    <scope>NUCLEOTIDE SEQUENCE</scope>
    <source>
        <strain evidence="3">HMF5335</strain>
    </source>
</reference>
<protein>
    <submittedName>
        <fullName evidence="3">Thioredoxin family protein</fullName>
    </submittedName>
</protein>
<evidence type="ECO:0000256" key="1">
    <source>
        <dbReference type="SAM" id="SignalP"/>
    </source>
</evidence>
<evidence type="ECO:0000259" key="2">
    <source>
        <dbReference type="PROSITE" id="PS51352"/>
    </source>
</evidence>
<keyword evidence="1" id="KW-0732">Signal</keyword>
<dbReference type="GO" id="GO:0016491">
    <property type="term" value="F:oxidoreductase activity"/>
    <property type="evidence" value="ECO:0007669"/>
    <property type="project" value="InterPro"/>
</dbReference>
<dbReference type="PANTHER" id="PTHR43640">
    <property type="entry name" value="OS07G0260300 PROTEIN"/>
    <property type="match status" value="1"/>
</dbReference>
<dbReference type="Gene3D" id="3.40.30.10">
    <property type="entry name" value="Glutaredoxin"/>
    <property type="match status" value="1"/>
</dbReference>
<proteinExistence type="predicted"/>
<accession>A0A939GFP2</accession>
<dbReference type="PANTHER" id="PTHR43640:SF1">
    <property type="entry name" value="THIOREDOXIN-DEPENDENT PEROXIREDOXIN"/>
    <property type="match status" value="1"/>
</dbReference>
<dbReference type="RefSeq" id="WP_207364183.1">
    <property type="nucleotide sequence ID" value="NZ_JAFMYV010000003.1"/>
</dbReference>
<dbReference type="GO" id="GO:0016209">
    <property type="term" value="F:antioxidant activity"/>
    <property type="evidence" value="ECO:0007669"/>
    <property type="project" value="InterPro"/>
</dbReference>
<dbReference type="InterPro" id="IPR036249">
    <property type="entry name" value="Thioredoxin-like_sf"/>
</dbReference>
<sequence>MKPFLLVLLLGIVTLPVFAQRAATGYTLGEVVVPFSLKNVDGRTISLNEYKTQKGVIVIFTSNHCPFSKAYEDRMLNLDRKFGPQGYPVLAIMSSDASVYEEDSFEQMQSRAKTRNYTFPYLTDDTQGVAKAFGATRTPQVYVLKRSGERFTVEYIGSIDDSPQDATNVQRAYVDEAATSLLAGRPVVTPLTKAIGCAIKMK</sequence>
<keyword evidence="4" id="KW-1185">Reference proteome</keyword>
<dbReference type="CDD" id="cd02969">
    <property type="entry name" value="PRX_like1"/>
    <property type="match status" value="1"/>
</dbReference>
<dbReference type="EMBL" id="JAFMYV010000003">
    <property type="protein sequence ID" value="MBO0936635.1"/>
    <property type="molecule type" value="Genomic_DNA"/>
</dbReference>
<dbReference type="InterPro" id="IPR000866">
    <property type="entry name" value="AhpC/TSA"/>
</dbReference>
<dbReference type="Proteomes" id="UP000664034">
    <property type="component" value="Unassembled WGS sequence"/>
</dbReference>
<evidence type="ECO:0000313" key="3">
    <source>
        <dbReference type="EMBL" id="MBO0936635.1"/>
    </source>
</evidence>
<gene>
    <name evidence="3" type="ORF">J2I47_08780</name>
</gene>
<feature type="chain" id="PRO_5037276501" evidence="1">
    <location>
        <begin position="20"/>
        <end position="202"/>
    </location>
</feature>
<dbReference type="SUPFAM" id="SSF52833">
    <property type="entry name" value="Thioredoxin-like"/>
    <property type="match status" value="1"/>
</dbReference>
<dbReference type="InterPro" id="IPR047262">
    <property type="entry name" value="PRX-like1"/>
</dbReference>
<organism evidence="3 4">
    <name type="scientific">Fibrella rubiginis</name>
    <dbReference type="NCBI Taxonomy" id="2817060"/>
    <lineage>
        <taxon>Bacteria</taxon>
        <taxon>Pseudomonadati</taxon>
        <taxon>Bacteroidota</taxon>
        <taxon>Cytophagia</taxon>
        <taxon>Cytophagales</taxon>
        <taxon>Spirosomataceae</taxon>
        <taxon>Fibrella</taxon>
    </lineage>
</organism>
<dbReference type="InterPro" id="IPR013766">
    <property type="entry name" value="Thioredoxin_domain"/>
</dbReference>